<name>A0A072UTA9_MEDTR</name>
<dbReference type="FunFam" id="2.160.20.10:FF:000004">
    <property type="entry name" value="Pectin lyase-like superfamily protein"/>
    <property type="match status" value="1"/>
</dbReference>
<comment type="subcellular location">
    <subcellularLocation>
        <location evidence="1">Secreted</location>
        <location evidence="1">Cell wall</location>
    </subcellularLocation>
</comment>
<dbReference type="EMBL" id="CM001220">
    <property type="protein sequence ID" value="KEH32303.1"/>
    <property type="molecule type" value="Genomic_DNA"/>
</dbReference>
<keyword evidence="5 9" id="KW-0378">Hydrolase</keyword>
<evidence type="ECO:0000256" key="5">
    <source>
        <dbReference type="ARBA" id="ARBA00022801"/>
    </source>
</evidence>
<dbReference type="GO" id="GO:0005975">
    <property type="term" value="P:carbohydrate metabolic process"/>
    <property type="evidence" value="ECO:0007669"/>
    <property type="project" value="InterPro"/>
</dbReference>
<evidence type="ECO:0000256" key="6">
    <source>
        <dbReference type="ARBA" id="ARBA00023295"/>
    </source>
</evidence>
<dbReference type="HOGENOM" id="CLU_016031_2_2_1"/>
<dbReference type="EnsemblPlants" id="KEH32303">
    <property type="protein sequence ID" value="KEH32303"/>
    <property type="gene ID" value="MTR_4g120320"/>
</dbReference>
<dbReference type="Gramene" id="rna27103">
    <property type="protein sequence ID" value="RHN64300.1"/>
    <property type="gene ID" value="gene27103"/>
</dbReference>
<evidence type="ECO:0000256" key="4">
    <source>
        <dbReference type="ARBA" id="ARBA00022525"/>
    </source>
</evidence>
<keyword evidence="10" id="KW-0732">Signal</keyword>
<keyword evidence="4" id="KW-0964">Secreted</keyword>
<dbReference type="GO" id="GO:0071555">
    <property type="term" value="P:cell wall organization"/>
    <property type="evidence" value="ECO:0007669"/>
    <property type="project" value="UniProtKB-KW"/>
</dbReference>
<dbReference type="InterPro" id="IPR012334">
    <property type="entry name" value="Pectin_lyas_fold"/>
</dbReference>
<gene>
    <name evidence="13" type="primary">25494084</name>
    <name evidence="11" type="ordered locus">MTR_4g120320</name>
    <name evidence="12" type="ORF">MtrunA17_Chr4g0067631</name>
</gene>
<dbReference type="PANTHER" id="PTHR31375">
    <property type="match status" value="1"/>
</dbReference>
<dbReference type="Pfam" id="PF00295">
    <property type="entry name" value="Glyco_hydro_28"/>
    <property type="match status" value="1"/>
</dbReference>
<protein>
    <submittedName>
        <fullName evidence="11 12">Polygalacturonase</fullName>
        <ecNumber evidence="12">3.2.1.15</ecNumber>
    </submittedName>
</protein>
<dbReference type="InterPro" id="IPR000743">
    <property type="entry name" value="Glyco_hydro_28"/>
</dbReference>
<dbReference type="SUPFAM" id="SSF51126">
    <property type="entry name" value="Pectin lyase-like"/>
    <property type="match status" value="1"/>
</dbReference>
<keyword evidence="14" id="KW-1185">Reference proteome</keyword>
<dbReference type="InterPro" id="IPR011050">
    <property type="entry name" value="Pectin_lyase_fold/virulence"/>
</dbReference>
<evidence type="ECO:0000256" key="10">
    <source>
        <dbReference type="SAM" id="SignalP"/>
    </source>
</evidence>
<evidence type="ECO:0000256" key="8">
    <source>
        <dbReference type="PROSITE-ProRule" id="PRU10052"/>
    </source>
</evidence>
<sequence>MAVAKSVVILILLFALASYADAAPKPRPPVGHDVFGVRKSSKDVLLPGEKLVNVLSFGAKGDGVTDCTQAFMQTWQAVCKKPGQNRFYVPAGRFLVSEIIFAGPCLAPKPVTIQVVGTILATTDISEYANGRWFEFQDLNGLKMLGGGTFDGQGQESWKFAEDCKSGNGDTACVPNPPSLYFTKVQNAIIMGIKSVNPKGFHVFVTQCSNIRLQRLRLTAPDTSPNTDGIHISTSYGVKINRCTIGTGDDCVGMIDGSEQIAINKLKCGPGHGISIGSLGRRADEREVKGVRVQNSELIGTDNGLRIKSFPERFAGGASEIFFTNINMTNVKNPIIIDQEYECDDICKKKPSLVKIANIHFSNIRGTSATPMVVDMRCSKMHTCPGVTFNNVDLKFGSALTTARCVNVKPVYTGLAKPPICP</sequence>
<evidence type="ECO:0000313" key="13">
    <source>
        <dbReference type="EnsemblPlants" id="KEH32303"/>
    </source>
</evidence>
<feature type="chain" id="PRO_5014500005" evidence="10">
    <location>
        <begin position="23"/>
        <end position="422"/>
    </location>
</feature>
<dbReference type="EMBL" id="PSQE01000004">
    <property type="protein sequence ID" value="RHN64300.1"/>
    <property type="molecule type" value="Genomic_DNA"/>
</dbReference>
<dbReference type="EC" id="3.2.1.15" evidence="12"/>
<evidence type="ECO:0000256" key="2">
    <source>
        <dbReference type="ARBA" id="ARBA00008834"/>
    </source>
</evidence>
<evidence type="ECO:0000256" key="7">
    <source>
        <dbReference type="ARBA" id="ARBA00023316"/>
    </source>
</evidence>
<reference evidence="11 14" key="2">
    <citation type="journal article" date="2014" name="BMC Genomics">
        <title>An improved genome release (version Mt4.0) for the model legume Medicago truncatula.</title>
        <authorList>
            <person name="Tang H."/>
            <person name="Krishnakumar V."/>
            <person name="Bidwell S."/>
            <person name="Rosen B."/>
            <person name="Chan A."/>
            <person name="Zhou S."/>
            <person name="Gentzbittel L."/>
            <person name="Childs K.L."/>
            <person name="Yandell M."/>
            <person name="Gundlach H."/>
            <person name="Mayer K.F."/>
            <person name="Schwartz D.C."/>
            <person name="Town C.D."/>
        </authorList>
    </citation>
    <scope>GENOME REANNOTATION</scope>
    <source>
        <strain evidence="11">A17</strain>
        <strain evidence="13 14">cv. Jemalong A17</strain>
    </source>
</reference>
<dbReference type="AlphaFoldDB" id="A0A072UTA9"/>
<proteinExistence type="inferred from homology"/>
<accession>A0A072UTA9</accession>
<evidence type="ECO:0000313" key="14">
    <source>
        <dbReference type="Proteomes" id="UP000002051"/>
    </source>
</evidence>
<dbReference type="KEGG" id="mtr:25494084"/>
<dbReference type="PROSITE" id="PS00502">
    <property type="entry name" value="POLYGALACTURONASE"/>
    <property type="match status" value="1"/>
</dbReference>
<reference evidence="12" key="4">
    <citation type="journal article" date="2018" name="Nat. Plants">
        <title>Whole-genome landscape of Medicago truncatula symbiotic genes.</title>
        <authorList>
            <person name="Pecrix Y."/>
            <person name="Gamas P."/>
            <person name="Carrere S."/>
        </authorList>
    </citation>
    <scope>NUCLEOTIDE SEQUENCE</scope>
    <source>
        <tissue evidence="12">Leaves</tissue>
    </source>
</reference>
<reference evidence="11 14" key="1">
    <citation type="journal article" date="2011" name="Nature">
        <title>The Medicago genome provides insight into the evolution of rhizobial symbioses.</title>
        <authorList>
            <person name="Young N.D."/>
            <person name="Debelle F."/>
            <person name="Oldroyd G.E."/>
            <person name="Geurts R."/>
            <person name="Cannon S.B."/>
            <person name="Udvardi M.K."/>
            <person name="Benedito V.A."/>
            <person name="Mayer K.F."/>
            <person name="Gouzy J."/>
            <person name="Schoof H."/>
            <person name="Van de Peer Y."/>
            <person name="Proost S."/>
            <person name="Cook D.R."/>
            <person name="Meyers B.C."/>
            <person name="Spannagl M."/>
            <person name="Cheung F."/>
            <person name="De Mita S."/>
            <person name="Krishnakumar V."/>
            <person name="Gundlach H."/>
            <person name="Zhou S."/>
            <person name="Mudge J."/>
            <person name="Bharti A.K."/>
            <person name="Murray J.D."/>
            <person name="Naoumkina M.A."/>
            <person name="Rosen B."/>
            <person name="Silverstein K.A."/>
            <person name="Tang H."/>
            <person name="Rombauts S."/>
            <person name="Zhao P.X."/>
            <person name="Zhou P."/>
            <person name="Barbe V."/>
            <person name="Bardou P."/>
            <person name="Bechner M."/>
            <person name="Bellec A."/>
            <person name="Berger A."/>
            <person name="Berges H."/>
            <person name="Bidwell S."/>
            <person name="Bisseling T."/>
            <person name="Choisne N."/>
            <person name="Couloux A."/>
            <person name="Denny R."/>
            <person name="Deshpande S."/>
            <person name="Dai X."/>
            <person name="Doyle J.J."/>
            <person name="Dudez A.M."/>
            <person name="Farmer A.D."/>
            <person name="Fouteau S."/>
            <person name="Franken C."/>
            <person name="Gibelin C."/>
            <person name="Gish J."/>
            <person name="Goldstein S."/>
            <person name="Gonzalez A.J."/>
            <person name="Green P.J."/>
            <person name="Hallab A."/>
            <person name="Hartog M."/>
            <person name="Hua A."/>
            <person name="Humphray S.J."/>
            <person name="Jeong D.H."/>
            <person name="Jing Y."/>
            <person name="Jocker A."/>
            <person name="Kenton S.M."/>
            <person name="Kim D.J."/>
            <person name="Klee K."/>
            <person name="Lai H."/>
            <person name="Lang C."/>
            <person name="Lin S."/>
            <person name="Macmil S.L."/>
            <person name="Magdelenat G."/>
            <person name="Matthews L."/>
            <person name="McCorrison J."/>
            <person name="Monaghan E.L."/>
            <person name="Mun J.H."/>
            <person name="Najar F.Z."/>
            <person name="Nicholson C."/>
            <person name="Noirot C."/>
            <person name="O'Bleness M."/>
            <person name="Paule C.R."/>
            <person name="Poulain J."/>
            <person name="Prion F."/>
            <person name="Qin B."/>
            <person name="Qu C."/>
            <person name="Retzel E.F."/>
            <person name="Riddle C."/>
            <person name="Sallet E."/>
            <person name="Samain S."/>
            <person name="Samson N."/>
            <person name="Sanders I."/>
            <person name="Saurat O."/>
            <person name="Scarpelli C."/>
            <person name="Schiex T."/>
            <person name="Segurens B."/>
            <person name="Severin A.J."/>
            <person name="Sherrier D.J."/>
            <person name="Shi R."/>
            <person name="Sims S."/>
            <person name="Singer S.R."/>
            <person name="Sinharoy S."/>
            <person name="Sterck L."/>
            <person name="Viollet A."/>
            <person name="Wang B.B."/>
            <person name="Wang K."/>
            <person name="Wang M."/>
            <person name="Wang X."/>
            <person name="Warfsmann J."/>
            <person name="Weissenbach J."/>
            <person name="White D.D."/>
            <person name="White J.D."/>
            <person name="Wiley G.B."/>
            <person name="Wincker P."/>
            <person name="Xing Y."/>
            <person name="Yang L."/>
            <person name="Yao Z."/>
            <person name="Ying F."/>
            <person name="Zhai J."/>
            <person name="Zhou L."/>
            <person name="Zuber A."/>
            <person name="Denarie J."/>
            <person name="Dixon R.A."/>
            <person name="May G.D."/>
            <person name="Schwartz D.C."/>
            <person name="Rogers J."/>
            <person name="Quetier F."/>
            <person name="Town C.D."/>
            <person name="Roe B.A."/>
        </authorList>
    </citation>
    <scope>NUCLEOTIDE SEQUENCE [LARGE SCALE GENOMIC DNA]</scope>
    <source>
        <strain evidence="11">A17</strain>
        <strain evidence="13 14">cv. Jemalong A17</strain>
    </source>
</reference>
<comment type="similarity">
    <text evidence="2 9">Belongs to the glycosyl hydrolase 28 family.</text>
</comment>
<dbReference type="Proteomes" id="UP000002051">
    <property type="component" value="Chromosome 4"/>
</dbReference>
<evidence type="ECO:0000256" key="3">
    <source>
        <dbReference type="ARBA" id="ARBA00022512"/>
    </source>
</evidence>
<feature type="signal peptide" evidence="10">
    <location>
        <begin position="1"/>
        <end position="22"/>
    </location>
</feature>
<dbReference type="STRING" id="3880.A0A072UTA9"/>
<evidence type="ECO:0000313" key="12">
    <source>
        <dbReference type="EMBL" id="RHN64300.1"/>
    </source>
</evidence>
<keyword evidence="6 9" id="KW-0326">Glycosidase</keyword>
<keyword evidence="3" id="KW-0134">Cell wall</keyword>
<dbReference type="Gene3D" id="2.160.20.10">
    <property type="entry name" value="Single-stranded right-handed beta-helix, Pectin lyase-like"/>
    <property type="match status" value="1"/>
</dbReference>
<dbReference type="Proteomes" id="UP000265566">
    <property type="component" value="Chromosome 4"/>
</dbReference>
<organism evidence="11 14">
    <name type="scientific">Medicago truncatula</name>
    <name type="common">Barrel medic</name>
    <name type="synonym">Medicago tribuloides</name>
    <dbReference type="NCBI Taxonomy" id="3880"/>
    <lineage>
        <taxon>Eukaryota</taxon>
        <taxon>Viridiplantae</taxon>
        <taxon>Streptophyta</taxon>
        <taxon>Embryophyta</taxon>
        <taxon>Tracheophyta</taxon>
        <taxon>Spermatophyta</taxon>
        <taxon>Magnoliopsida</taxon>
        <taxon>eudicotyledons</taxon>
        <taxon>Gunneridae</taxon>
        <taxon>Pentapetalae</taxon>
        <taxon>rosids</taxon>
        <taxon>fabids</taxon>
        <taxon>Fabales</taxon>
        <taxon>Fabaceae</taxon>
        <taxon>Papilionoideae</taxon>
        <taxon>50 kb inversion clade</taxon>
        <taxon>NPAAA clade</taxon>
        <taxon>Hologalegina</taxon>
        <taxon>IRL clade</taxon>
        <taxon>Trifolieae</taxon>
        <taxon>Medicago</taxon>
    </lineage>
</organism>
<evidence type="ECO:0000313" key="11">
    <source>
        <dbReference type="EMBL" id="KEH32303.1"/>
    </source>
</evidence>
<reference evidence="13" key="3">
    <citation type="submission" date="2015-04" db="UniProtKB">
        <authorList>
            <consortium name="EnsemblPlants"/>
        </authorList>
    </citation>
    <scope>IDENTIFICATION</scope>
    <source>
        <strain evidence="13">cv. Jemalong A17</strain>
    </source>
</reference>
<keyword evidence="7" id="KW-0961">Cell wall biogenesis/degradation</keyword>
<dbReference type="GO" id="GO:0004650">
    <property type="term" value="F:polygalacturonase activity"/>
    <property type="evidence" value="ECO:0007669"/>
    <property type="project" value="UniProtKB-EC"/>
</dbReference>
<dbReference type="OrthoDB" id="187139at2759"/>
<evidence type="ECO:0000256" key="9">
    <source>
        <dbReference type="RuleBase" id="RU361169"/>
    </source>
</evidence>
<evidence type="ECO:0000256" key="1">
    <source>
        <dbReference type="ARBA" id="ARBA00004191"/>
    </source>
</evidence>
<feature type="active site" evidence="8">
    <location>
        <position position="272"/>
    </location>
</feature>